<feature type="region of interest" description="Disordered" evidence="1">
    <location>
        <begin position="153"/>
        <end position="180"/>
    </location>
</feature>
<comment type="caution">
    <text evidence="2">The sequence shown here is derived from an EMBL/GenBank/DDBJ whole genome shotgun (WGS) entry which is preliminary data.</text>
</comment>
<feature type="compositionally biased region" description="Basic and acidic residues" evidence="1">
    <location>
        <begin position="170"/>
        <end position="180"/>
    </location>
</feature>
<name>A0ABQ3RAL5_STRRR</name>
<protein>
    <submittedName>
        <fullName evidence="2">Uncharacterized protein</fullName>
    </submittedName>
</protein>
<proteinExistence type="predicted"/>
<reference evidence="3" key="1">
    <citation type="submission" date="2023-07" db="EMBL/GenBank/DDBJ databases">
        <title>Whole genome shotgun sequence of Streptomyces achromogenes subsp. rubradiris NBRC 14000.</title>
        <authorList>
            <person name="Komaki H."/>
            <person name="Tamura T."/>
        </authorList>
    </citation>
    <scope>NUCLEOTIDE SEQUENCE [LARGE SCALE GENOMIC DNA]</scope>
    <source>
        <strain evidence="3">NBRC 14000</strain>
    </source>
</reference>
<feature type="region of interest" description="Disordered" evidence="1">
    <location>
        <begin position="1"/>
        <end position="110"/>
    </location>
</feature>
<evidence type="ECO:0000256" key="1">
    <source>
        <dbReference type="SAM" id="MobiDB-lite"/>
    </source>
</evidence>
<evidence type="ECO:0000313" key="3">
    <source>
        <dbReference type="Proteomes" id="UP000646738"/>
    </source>
</evidence>
<sequence length="252" mass="26288">MPDGTAVRFGGQIDQTAPLVQAFERGRPAESPHRRLGHVGRPGDGVADTDADRALGQAPQGRGGTGRGERLDQGQGGGGERRGIRPVALHPVREREQGQDAGDPVVGEETAQPAGEFVPGQAGFHRAGHDVEAVGPQLVEQTVAQDVRGLRRDDEPAAGGHAQGLARGRGPADRGSRSETDQFSRALRQSARAGSTASRAWLWWADSLSMVARAAGSASSMAFQKPASVARPAGWSLSAAASASQKCWRSKA</sequence>
<accession>A0ABQ3RAL5</accession>
<evidence type="ECO:0000313" key="2">
    <source>
        <dbReference type="EMBL" id="GHI52900.1"/>
    </source>
</evidence>
<dbReference type="EMBL" id="BNEA01000013">
    <property type="protein sequence ID" value="GHI52900.1"/>
    <property type="molecule type" value="Genomic_DNA"/>
</dbReference>
<feature type="compositionally biased region" description="Basic and acidic residues" evidence="1">
    <location>
        <begin position="24"/>
        <end position="33"/>
    </location>
</feature>
<organism evidence="2 3">
    <name type="scientific">Streptomyces rubradiris</name>
    <name type="common">Streptomyces achromogenes subsp. rubradiris</name>
    <dbReference type="NCBI Taxonomy" id="285531"/>
    <lineage>
        <taxon>Bacteria</taxon>
        <taxon>Bacillati</taxon>
        <taxon>Actinomycetota</taxon>
        <taxon>Actinomycetes</taxon>
        <taxon>Kitasatosporales</taxon>
        <taxon>Streptomycetaceae</taxon>
        <taxon>Streptomyces</taxon>
    </lineage>
</organism>
<dbReference type="Proteomes" id="UP000646738">
    <property type="component" value="Unassembled WGS sequence"/>
</dbReference>
<keyword evidence="3" id="KW-1185">Reference proteome</keyword>
<gene>
    <name evidence="2" type="ORF">Srubr_27460</name>
</gene>